<protein>
    <recommendedName>
        <fullName evidence="3">Winged helix-turn helix domain-containing protein</fullName>
    </recommendedName>
</protein>
<dbReference type="OrthoDB" id="484211at2"/>
<dbReference type="EMBL" id="CP003653">
    <property type="protein sequence ID" value="AFZ36752.1"/>
    <property type="molecule type" value="Genomic_DNA"/>
</dbReference>
<dbReference type="STRING" id="111780.Sta7437_3245"/>
<dbReference type="eggNOG" id="COG3415">
    <property type="taxonomic scope" value="Bacteria"/>
</dbReference>
<dbReference type="Pfam" id="PF13565">
    <property type="entry name" value="HTH_32"/>
    <property type="match status" value="1"/>
</dbReference>
<evidence type="ECO:0000313" key="1">
    <source>
        <dbReference type="EMBL" id="AFZ36752.1"/>
    </source>
</evidence>
<proteinExistence type="predicted"/>
<dbReference type="RefSeq" id="WP_015194414.1">
    <property type="nucleotide sequence ID" value="NC_019748.1"/>
</dbReference>
<organism evidence="1 2">
    <name type="scientific">Stanieria cyanosphaera (strain ATCC 29371 / PCC 7437)</name>
    <dbReference type="NCBI Taxonomy" id="111780"/>
    <lineage>
        <taxon>Bacteria</taxon>
        <taxon>Bacillati</taxon>
        <taxon>Cyanobacteriota</taxon>
        <taxon>Cyanophyceae</taxon>
        <taxon>Pleurocapsales</taxon>
        <taxon>Dermocarpellaceae</taxon>
        <taxon>Stanieria</taxon>
    </lineage>
</organism>
<reference evidence="2" key="1">
    <citation type="journal article" date="2013" name="Proc. Natl. Acad. Sci. U.S.A.">
        <title>Improving the coverage of the cyanobacterial phylum using diversity-driven genome sequencing.</title>
        <authorList>
            <person name="Shih P.M."/>
            <person name="Wu D."/>
            <person name="Latifi A."/>
            <person name="Axen S.D."/>
            <person name="Fewer D.P."/>
            <person name="Talla E."/>
            <person name="Calteau A."/>
            <person name="Cai F."/>
            <person name="Tandeau de Marsac N."/>
            <person name="Rippka R."/>
            <person name="Herdman M."/>
            <person name="Sivonen K."/>
            <person name="Coursin T."/>
            <person name="Laurent T."/>
            <person name="Goodwin L."/>
            <person name="Nolan M."/>
            <person name="Davenport K.W."/>
            <person name="Han C.S."/>
            <person name="Rubin E.M."/>
            <person name="Eisen J.A."/>
            <person name="Woyke T."/>
            <person name="Gugger M."/>
            <person name="Kerfeld C.A."/>
        </authorList>
    </citation>
    <scope>NUCLEOTIDE SEQUENCE [LARGE SCALE GENOMIC DNA]</scope>
    <source>
        <strain evidence="2">ATCC 29371 / PCC 7437</strain>
    </source>
</reference>
<dbReference type="SUPFAM" id="SSF46689">
    <property type="entry name" value="Homeodomain-like"/>
    <property type="match status" value="1"/>
</dbReference>
<dbReference type="Proteomes" id="UP000010473">
    <property type="component" value="Chromosome"/>
</dbReference>
<accession>K9XYJ4</accession>
<evidence type="ECO:0000313" key="2">
    <source>
        <dbReference type="Proteomes" id="UP000010473"/>
    </source>
</evidence>
<keyword evidence="2" id="KW-1185">Reference proteome</keyword>
<dbReference type="KEGG" id="scs:Sta7437_3245"/>
<name>K9XYJ4_STAC7</name>
<dbReference type="HOGENOM" id="CLU_100571_0_0_3"/>
<dbReference type="AlphaFoldDB" id="K9XYJ4"/>
<gene>
    <name evidence="1" type="ordered locus">Sta7437_3245</name>
</gene>
<evidence type="ECO:0008006" key="3">
    <source>
        <dbReference type="Google" id="ProtNLM"/>
    </source>
</evidence>
<dbReference type="InterPro" id="IPR009057">
    <property type="entry name" value="Homeodomain-like_sf"/>
</dbReference>
<sequence>MEEQTKYLVALLTKFLPNDLPTQLRPEYRRRLEIILRTNLGQSQAEICAALGCSQETARYWMSIAQTDGAKSWSTHPLGRPKRVNDQYINRLKELVSHSPKDYGYSFDRWTARWLRKQLAQEFEIDISDRHINRLLQQMGLSTRGCQSEVKLNQNNPKITIDDLHPPTSPQSDESLWWFQNKI</sequence>